<dbReference type="InParanoid" id="F6H7P4"/>
<sequence length="100" mass="11128">MCIYVAPLLFGLFSIKEKKNSQDRINDLAKYKIPSFRALPPGVKFGPGWVGENDRTPPKPLFVPSSTLLSSLPRDSAPVAIPCNILVHAIRHGYEYFINS</sequence>
<reference evidence="2" key="1">
    <citation type="journal article" date="2007" name="Nature">
        <title>The grapevine genome sequence suggests ancestral hexaploidization in major angiosperm phyla.</title>
        <authorList>
            <consortium name="The French-Italian Public Consortium for Grapevine Genome Characterization."/>
            <person name="Jaillon O."/>
            <person name="Aury J.-M."/>
            <person name="Noel B."/>
            <person name="Policriti A."/>
            <person name="Clepet C."/>
            <person name="Casagrande A."/>
            <person name="Choisne N."/>
            <person name="Aubourg S."/>
            <person name="Vitulo N."/>
            <person name="Jubin C."/>
            <person name="Vezzi A."/>
            <person name="Legeai F."/>
            <person name="Hugueney P."/>
            <person name="Dasilva C."/>
            <person name="Horner D."/>
            <person name="Mica E."/>
            <person name="Jublot D."/>
            <person name="Poulain J."/>
            <person name="Bruyere C."/>
            <person name="Billault A."/>
            <person name="Segurens B."/>
            <person name="Gouyvenoux M."/>
            <person name="Ugarte E."/>
            <person name="Cattonaro F."/>
            <person name="Anthouard V."/>
            <person name="Vico V."/>
            <person name="Del Fabbro C."/>
            <person name="Alaux M."/>
            <person name="Di Gaspero G."/>
            <person name="Dumas V."/>
            <person name="Felice N."/>
            <person name="Paillard S."/>
            <person name="Juman I."/>
            <person name="Moroldo M."/>
            <person name="Scalabrin S."/>
            <person name="Canaguier A."/>
            <person name="Le Clainche I."/>
            <person name="Malacrida G."/>
            <person name="Durand E."/>
            <person name="Pesole G."/>
            <person name="Laucou V."/>
            <person name="Chatelet P."/>
            <person name="Merdinoglu D."/>
            <person name="Delledonne M."/>
            <person name="Pezzotti M."/>
            <person name="Lecharny A."/>
            <person name="Scarpelli C."/>
            <person name="Artiguenave F."/>
            <person name="Pe M.E."/>
            <person name="Valle G."/>
            <person name="Morgante M."/>
            <person name="Caboche M."/>
            <person name="Adam-Blondon A.-F."/>
            <person name="Weissenbach J."/>
            <person name="Quetier F."/>
            <person name="Wincker P."/>
        </authorList>
    </citation>
    <scope>NUCLEOTIDE SEQUENCE [LARGE SCALE GENOMIC DNA]</scope>
    <source>
        <strain evidence="2">cv. Pinot noir / PN40024</strain>
    </source>
</reference>
<dbReference type="Proteomes" id="UP000009183">
    <property type="component" value="Unassembled WGS sequence, unordered"/>
</dbReference>
<keyword evidence="2" id="KW-1185">Reference proteome</keyword>
<name>F6H7P4_VITVI</name>
<evidence type="ECO:0000313" key="1">
    <source>
        <dbReference type="EMBL" id="CCB48236.1"/>
    </source>
</evidence>
<evidence type="ECO:0000313" key="2">
    <source>
        <dbReference type="Proteomes" id="UP000009183"/>
    </source>
</evidence>
<proteinExistence type="predicted"/>
<accession>F6H7P4</accession>
<organism evidence="1 2">
    <name type="scientific">Vitis vinifera</name>
    <name type="common">Grape</name>
    <dbReference type="NCBI Taxonomy" id="29760"/>
    <lineage>
        <taxon>Eukaryota</taxon>
        <taxon>Viridiplantae</taxon>
        <taxon>Streptophyta</taxon>
        <taxon>Embryophyta</taxon>
        <taxon>Tracheophyta</taxon>
        <taxon>Spermatophyta</taxon>
        <taxon>Magnoliopsida</taxon>
        <taxon>eudicotyledons</taxon>
        <taxon>Gunneridae</taxon>
        <taxon>Pentapetalae</taxon>
        <taxon>rosids</taxon>
        <taxon>Vitales</taxon>
        <taxon>Vitaceae</taxon>
        <taxon>Viteae</taxon>
        <taxon>Vitis</taxon>
    </lineage>
</organism>
<gene>
    <name evidence="1" type="ORF">VIT_00s0288g00060</name>
</gene>
<dbReference type="HOGENOM" id="CLU_2311335_0_0_1"/>
<dbReference type="PaxDb" id="29760-VIT_00s0288g00060.t01"/>
<dbReference type="EMBL" id="FN595249">
    <property type="protein sequence ID" value="CCB48236.1"/>
    <property type="molecule type" value="Genomic_DNA"/>
</dbReference>
<protein>
    <submittedName>
        <fullName evidence="1">Uncharacterized protein</fullName>
    </submittedName>
</protein>
<dbReference type="AlphaFoldDB" id="F6H7P4"/>